<sequence>MTALLALAFAAGMIAPVNPCGFALLPAWIAQTIGDARTRPLALRLAHGLRAGLALSLGFAGTLAAFGLIVSAGARTLISAAPWLGMATGVILLLLGLAMLTGLTPRLRLPAWATKPRTQEAAGAGHKTGRMVAFGVGYAAASLGCTLGVLLAVIAQAQAVASYAGLLAVFAAYAAGSATVLMLVSAGTAIAGAALGRRITGLAKHSNRIAAFILTITGAYLSWYWYPAATGGTAQANSLAVWSAAASAWISDNSTLIAALAAAVVLASALAALNRRRRLRIRQGTPPTGEGPGQSGEPDCCAPTPDNNSTEDRPGTIP</sequence>
<feature type="transmembrane region" description="Helical" evidence="2">
    <location>
        <begin position="51"/>
        <end position="74"/>
    </location>
</feature>
<reference evidence="3 4" key="1">
    <citation type="submission" date="2014-08" db="EMBL/GenBank/DDBJ databases">
        <title>Complete genome sequence of Corynebacterium ureicelerivorans DSM 45051, a lipophilic and urea-splitting isolate from a blood culture of a septicaemia patient.</title>
        <authorList>
            <person name="Tippelt A."/>
            <person name="Albersmeier A."/>
            <person name="Brinkrolf K."/>
            <person name="Ruckert C."/>
            <person name="Tauch A."/>
        </authorList>
    </citation>
    <scope>NUCLEOTIDE SEQUENCE [LARGE SCALE GENOMIC DNA]</scope>
    <source>
        <strain evidence="3 4">IMMIB RIV-2301</strain>
    </source>
</reference>
<feature type="region of interest" description="Disordered" evidence="1">
    <location>
        <begin position="281"/>
        <end position="318"/>
    </location>
</feature>
<dbReference type="InterPro" id="IPR051790">
    <property type="entry name" value="Cytochrome_c-biogenesis_DsbD"/>
</dbReference>
<dbReference type="KEGG" id="cuv:CUREI_04360"/>
<dbReference type="RefSeq" id="WP_038610825.1">
    <property type="nucleotide sequence ID" value="NZ_CP009215.1"/>
</dbReference>
<proteinExistence type="predicted"/>
<dbReference type="EMBL" id="CP009215">
    <property type="protein sequence ID" value="AIL96626.1"/>
    <property type="molecule type" value="Genomic_DNA"/>
</dbReference>
<protein>
    <submittedName>
        <fullName evidence="3">Mercury transporter</fullName>
    </submittedName>
</protein>
<keyword evidence="2" id="KW-0472">Membrane</keyword>
<feature type="transmembrane region" description="Helical" evidence="2">
    <location>
        <begin position="136"/>
        <end position="157"/>
    </location>
</feature>
<dbReference type="STRING" id="401472.CUREI_04360"/>
<organism evidence="3 4">
    <name type="scientific">Corynebacterium ureicelerivorans</name>
    <dbReference type="NCBI Taxonomy" id="401472"/>
    <lineage>
        <taxon>Bacteria</taxon>
        <taxon>Bacillati</taxon>
        <taxon>Actinomycetota</taxon>
        <taxon>Actinomycetes</taxon>
        <taxon>Mycobacteriales</taxon>
        <taxon>Corynebacteriaceae</taxon>
        <taxon>Corynebacterium</taxon>
    </lineage>
</organism>
<evidence type="ECO:0000256" key="2">
    <source>
        <dbReference type="SAM" id="Phobius"/>
    </source>
</evidence>
<evidence type="ECO:0000313" key="3">
    <source>
        <dbReference type="EMBL" id="AIL96626.1"/>
    </source>
</evidence>
<evidence type="ECO:0000313" key="4">
    <source>
        <dbReference type="Proteomes" id="UP000028939"/>
    </source>
</evidence>
<feature type="transmembrane region" description="Helical" evidence="2">
    <location>
        <begin position="256"/>
        <end position="273"/>
    </location>
</feature>
<feature type="transmembrane region" description="Helical" evidence="2">
    <location>
        <begin position="80"/>
        <end position="100"/>
    </location>
</feature>
<keyword evidence="4" id="KW-1185">Reference proteome</keyword>
<feature type="transmembrane region" description="Helical" evidence="2">
    <location>
        <begin position="6"/>
        <end position="30"/>
    </location>
</feature>
<keyword evidence="2" id="KW-0812">Transmembrane</keyword>
<keyword evidence="2" id="KW-1133">Transmembrane helix</keyword>
<dbReference type="PANTHER" id="PTHR31272">
    <property type="entry name" value="CYTOCHROME C-TYPE BIOGENESIS PROTEIN HI_1454-RELATED"/>
    <property type="match status" value="1"/>
</dbReference>
<feature type="transmembrane region" description="Helical" evidence="2">
    <location>
        <begin position="163"/>
        <end position="196"/>
    </location>
</feature>
<accession>A0A077HJH2</accession>
<name>A0A077HJH2_9CORY</name>
<evidence type="ECO:0000256" key="1">
    <source>
        <dbReference type="SAM" id="MobiDB-lite"/>
    </source>
</evidence>
<dbReference type="HOGENOM" id="CLU_055985_1_0_11"/>
<dbReference type="OrthoDB" id="5244297at2"/>
<dbReference type="Proteomes" id="UP000028939">
    <property type="component" value="Chromosome"/>
</dbReference>
<dbReference type="PANTHER" id="PTHR31272:SF4">
    <property type="entry name" value="CYTOCHROME C-TYPE BIOGENESIS PROTEIN HI_1454-RELATED"/>
    <property type="match status" value="1"/>
</dbReference>
<dbReference type="AlphaFoldDB" id="A0A077HJH2"/>
<gene>
    <name evidence="3" type="ORF">CUREI_04360</name>
</gene>
<feature type="transmembrane region" description="Helical" evidence="2">
    <location>
        <begin position="208"/>
        <end position="226"/>
    </location>
</feature>